<evidence type="ECO:0000313" key="1">
    <source>
        <dbReference type="EMBL" id="GAA3801320.1"/>
    </source>
</evidence>
<keyword evidence="2" id="KW-1185">Reference proteome</keyword>
<name>A0ABP7HXR0_9PSEU</name>
<dbReference type="RefSeq" id="WP_020420286.1">
    <property type="nucleotide sequence ID" value="NZ_BAABCM010000002.1"/>
</dbReference>
<organism evidence="1 2">
    <name type="scientific">Amycolatopsis tucumanensis</name>
    <dbReference type="NCBI Taxonomy" id="401106"/>
    <lineage>
        <taxon>Bacteria</taxon>
        <taxon>Bacillati</taxon>
        <taxon>Actinomycetota</taxon>
        <taxon>Actinomycetes</taxon>
        <taxon>Pseudonocardiales</taxon>
        <taxon>Pseudonocardiaceae</taxon>
        <taxon>Amycolatopsis</taxon>
    </lineage>
</organism>
<accession>A0ABP7HXR0</accession>
<proteinExistence type="predicted"/>
<sequence length="59" mass="6234">MTKPGDADSYVAIDSPLLNNGRPVLRFVRTTARDVVTSVEPSAADIAKAHAALARQGEL</sequence>
<dbReference type="Proteomes" id="UP001501624">
    <property type="component" value="Unassembled WGS sequence"/>
</dbReference>
<reference evidence="2" key="1">
    <citation type="journal article" date="2019" name="Int. J. Syst. Evol. Microbiol.">
        <title>The Global Catalogue of Microorganisms (GCM) 10K type strain sequencing project: providing services to taxonomists for standard genome sequencing and annotation.</title>
        <authorList>
            <consortium name="The Broad Institute Genomics Platform"/>
            <consortium name="The Broad Institute Genome Sequencing Center for Infectious Disease"/>
            <person name="Wu L."/>
            <person name="Ma J."/>
        </authorList>
    </citation>
    <scope>NUCLEOTIDE SEQUENCE [LARGE SCALE GENOMIC DNA]</scope>
    <source>
        <strain evidence="2">JCM 17017</strain>
    </source>
</reference>
<evidence type="ECO:0000313" key="2">
    <source>
        <dbReference type="Proteomes" id="UP001501624"/>
    </source>
</evidence>
<protein>
    <submittedName>
        <fullName evidence="1">Uncharacterized protein</fullName>
    </submittedName>
</protein>
<gene>
    <name evidence="1" type="ORF">GCM10022380_18460</name>
</gene>
<dbReference type="EMBL" id="BAABCM010000002">
    <property type="protein sequence ID" value="GAA3801320.1"/>
    <property type="molecule type" value="Genomic_DNA"/>
</dbReference>
<comment type="caution">
    <text evidence="1">The sequence shown here is derived from an EMBL/GenBank/DDBJ whole genome shotgun (WGS) entry which is preliminary data.</text>
</comment>